<feature type="transmembrane region" description="Helical" evidence="1">
    <location>
        <begin position="44"/>
        <end position="65"/>
    </location>
</feature>
<keyword evidence="1" id="KW-0812">Transmembrane</keyword>
<reference evidence="3 4" key="1">
    <citation type="submission" date="2019-07" db="EMBL/GenBank/DDBJ databases">
        <title>Sphingomonas alkalisoli sp. nov., isolated from rhizosphere soil of Suaedae salsa.</title>
        <authorList>
            <person name="Zhang H."/>
            <person name="Xu L."/>
            <person name="Zhang J.-X."/>
            <person name="Sun J.-Q."/>
        </authorList>
    </citation>
    <scope>NUCLEOTIDE SEQUENCE [LARGE SCALE GENOMIC DNA]</scope>
    <source>
        <strain evidence="3 4">XS-10</strain>
    </source>
</reference>
<dbReference type="Gene3D" id="3.10.310.50">
    <property type="match status" value="1"/>
</dbReference>
<keyword evidence="1" id="KW-0472">Membrane</keyword>
<protein>
    <recommendedName>
        <fullName evidence="2">TPM domain-containing protein</fullName>
    </recommendedName>
</protein>
<feature type="domain" description="TPM" evidence="2">
    <location>
        <begin position="119"/>
        <end position="201"/>
    </location>
</feature>
<accession>A0A518RI87</accession>
<keyword evidence="4" id="KW-1185">Reference proteome</keyword>
<dbReference type="InterPro" id="IPR007621">
    <property type="entry name" value="TPM_dom"/>
</dbReference>
<dbReference type="PANTHER" id="PTHR30373">
    <property type="entry name" value="UPF0603 PROTEIN YGCG"/>
    <property type="match status" value="1"/>
</dbReference>
<dbReference type="Proteomes" id="UP000318055">
    <property type="component" value="Chromosome"/>
</dbReference>
<evidence type="ECO:0000259" key="2">
    <source>
        <dbReference type="Pfam" id="PF04536"/>
    </source>
</evidence>
<proteinExistence type="predicted"/>
<feature type="transmembrane region" description="Helical" evidence="1">
    <location>
        <begin position="85"/>
        <end position="103"/>
    </location>
</feature>
<dbReference type="KEGG" id="ssua:FPZ54_14915"/>
<evidence type="ECO:0000313" key="4">
    <source>
        <dbReference type="Proteomes" id="UP000318055"/>
    </source>
</evidence>
<keyword evidence="1" id="KW-1133">Transmembrane helix</keyword>
<sequence length="224" mass="23968">MARKFTAQEHATVTAAVAAAERGTDGEIVTIVTDWSDHYHDVSLYYAGAAMLAALGLFAAFPGLLDAKLAWFTGGWGEAERHIQLALLVVIQAVLFLAVRFGFEALPGRGVLIPGAVRGRRVRRRAVQFFKASAEKRTADRIGVLLYLSLAEHRAEIVADAAIVGQVDDTIWGDAMVALVDKIRAGDPAGGMAAAVERIGAVLAAHFPKTANDPNELPDRLIEL</sequence>
<gene>
    <name evidence="3" type="ORF">FPZ54_14915</name>
</gene>
<evidence type="ECO:0000313" key="3">
    <source>
        <dbReference type="EMBL" id="QDX27165.1"/>
    </source>
</evidence>
<evidence type="ECO:0000256" key="1">
    <source>
        <dbReference type="SAM" id="Phobius"/>
    </source>
</evidence>
<dbReference type="PANTHER" id="PTHR30373:SF8">
    <property type="entry name" value="BLL7265 PROTEIN"/>
    <property type="match status" value="1"/>
</dbReference>
<dbReference type="OrthoDB" id="5825388at2"/>
<organism evidence="3 4">
    <name type="scientific">Sphingomonas suaedae</name>
    <dbReference type="NCBI Taxonomy" id="2599297"/>
    <lineage>
        <taxon>Bacteria</taxon>
        <taxon>Pseudomonadati</taxon>
        <taxon>Pseudomonadota</taxon>
        <taxon>Alphaproteobacteria</taxon>
        <taxon>Sphingomonadales</taxon>
        <taxon>Sphingomonadaceae</taxon>
        <taxon>Sphingomonas</taxon>
    </lineage>
</organism>
<dbReference type="RefSeq" id="WP_145848472.1">
    <property type="nucleotide sequence ID" value="NZ_CP042239.1"/>
</dbReference>
<dbReference type="EMBL" id="CP042239">
    <property type="protein sequence ID" value="QDX27165.1"/>
    <property type="molecule type" value="Genomic_DNA"/>
</dbReference>
<dbReference type="AlphaFoldDB" id="A0A518RI87"/>
<name>A0A518RI87_9SPHN</name>
<dbReference type="Pfam" id="PF04536">
    <property type="entry name" value="TPM_phosphatase"/>
    <property type="match status" value="1"/>
</dbReference>